<feature type="compositionally biased region" description="Basic and acidic residues" evidence="1">
    <location>
        <begin position="135"/>
        <end position="149"/>
    </location>
</feature>
<accession>A0AAE0C0S2</accession>
<keyword evidence="3" id="KW-1185">Reference proteome</keyword>
<comment type="caution">
    <text evidence="2">The sequence shown here is derived from an EMBL/GenBank/DDBJ whole genome shotgun (WGS) entry which is preliminary data.</text>
</comment>
<gene>
    <name evidence="2" type="ORF">CYMTET_44760</name>
</gene>
<protein>
    <submittedName>
        <fullName evidence="2">Uncharacterized protein</fullName>
    </submittedName>
</protein>
<organism evidence="2 3">
    <name type="scientific">Cymbomonas tetramitiformis</name>
    <dbReference type="NCBI Taxonomy" id="36881"/>
    <lineage>
        <taxon>Eukaryota</taxon>
        <taxon>Viridiplantae</taxon>
        <taxon>Chlorophyta</taxon>
        <taxon>Pyramimonadophyceae</taxon>
        <taxon>Pyramimonadales</taxon>
        <taxon>Pyramimonadaceae</taxon>
        <taxon>Cymbomonas</taxon>
    </lineage>
</organism>
<feature type="compositionally biased region" description="Basic and acidic residues" evidence="1">
    <location>
        <begin position="117"/>
        <end position="128"/>
    </location>
</feature>
<proteinExistence type="predicted"/>
<name>A0AAE0C0S2_9CHLO</name>
<dbReference type="AlphaFoldDB" id="A0AAE0C0S2"/>
<feature type="region of interest" description="Disordered" evidence="1">
    <location>
        <begin position="42"/>
        <end position="159"/>
    </location>
</feature>
<evidence type="ECO:0000313" key="2">
    <source>
        <dbReference type="EMBL" id="KAK3245688.1"/>
    </source>
</evidence>
<dbReference type="EMBL" id="LGRX02030401">
    <property type="protein sequence ID" value="KAK3245688.1"/>
    <property type="molecule type" value="Genomic_DNA"/>
</dbReference>
<evidence type="ECO:0000256" key="1">
    <source>
        <dbReference type="SAM" id="MobiDB-lite"/>
    </source>
</evidence>
<evidence type="ECO:0000313" key="3">
    <source>
        <dbReference type="Proteomes" id="UP001190700"/>
    </source>
</evidence>
<sequence>MVQSCRNVLCRPRSDHDKRMCPDCCKVAGGCKGLKSHQLEEASSRTVGDSIPEPYPTSVPPEVVSTEPEAMGQAQPEAVGQAQPEAMGQAQPEAMGKALPEAMGQAQPEVVSTAMDVDGKPRGKHIADESPNTLHCHESSKEHNDDPSHNLRMRRKLHY</sequence>
<dbReference type="Proteomes" id="UP001190700">
    <property type="component" value="Unassembled WGS sequence"/>
</dbReference>
<reference evidence="2 3" key="1">
    <citation type="journal article" date="2015" name="Genome Biol. Evol.">
        <title>Comparative Genomics of a Bacterivorous Green Alga Reveals Evolutionary Causalities and Consequences of Phago-Mixotrophic Mode of Nutrition.</title>
        <authorList>
            <person name="Burns J.A."/>
            <person name="Paasch A."/>
            <person name="Narechania A."/>
            <person name="Kim E."/>
        </authorList>
    </citation>
    <scope>NUCLEOTIDE SEQUENCE [LARGE SCALE GENOMIC DNA]</scope>
    <source>
        <strain evidence="2 3">PLY_AMNH</strain>
    </source>
</reference>